<evidence type="ECO:0000313" key="4">
    <source>
        <dbReference type="Proteomes" id="UP001597519"/>
    </source>
</evidence>
<reference evidence="4" key="1">
    <citation type="journal article" date="2019" name="Int. J. Syst. Evol. Microbiol.">
        <title>The Global Catalogue of Microorganisms (GCM) 10K type strain sequencing project: providing services to taxonomists for standard genome sequencing and annotation.</title>
        <authorList>
            <consortium name="The Broad Institute Genomics Platform"/>
            <consortium name="The Broad Institute Genome Sequencing Center for Infectious Disease"/>
            <person name="Wu L."/>
            <person name="Ma J."/>
        </authorList>
    </citation>
    <scope>NUCLEOTIDE SEQUENCE [LARGE SCALE GENOMIC DNA]</scope>
    <source>
        <strain evidence="4">KCTC 33575</strain>
    </source>
</reference>
<dbReference type="EC" id="1.1.1.47" evidence="3"/>
<dbReference type="Proteomes" id="UP001597519">
    <property type="component" value="Unassembled WGS sequence"/>
</dbReference>
<evidence type="ECO:0000256" key="1">
    <source>
        <dbReference type="ARBA" id="ARBA00006484"/>
    </source>
</evidence>
<accession>A0ABW5WYX6</accession>
<dbReference type="Gene3D" id="3.40.50.720">
    <property type="entry name" value="NAD(P)-binding Rossmann-like Domain"/>
    <property type="match status" value="1"/>
</dbReference>
<evidence type="ECO:0000313" key="3">
    <source>
        <dbReference type="EMBL" id="MFD2831175.1"/>
    </source>
</evidence>
<proteinExistence type="inferred from homology"/>
<dbReference type="RefSeq" id="WP_377775150.1">
    <property type="nucleotide sequence ID" value="NZ_JBHUOQ010000004.1"/>
</dbReference>
<dbReference type="NCBIfam" id="NF005559">
    <property type="entry name" value="PRK07231.1"/>
    <property type="match status" value="1"/>
</dbReference>
<organism evidence="3 4">
    <name type="scientific">Corticicoccus populi</name>
    <dbReference type="NCBI Taxonomy" id="1812821"/>
    <lineage>
        <taxon>Bacteria</taxon>
        <taxon>Bacillati</taxon>
        <taxon>Bacillota</taxon>
        <taxon>Bacilli</taxon>
        <taxon>Bacillales</taxon>
        <taxon>Staphylococcaceae</taxon>
        <taxon>Corticicoccus</taxon>
    </lineage>
</organism>
<dbReference type="PRINTS" id="PR00080">
    <property type="entry name" value="SDRFAMILY"/>
</dbReference>
<sequence length="251" mass="27061">MDFKFDLTGKLAVVTGGNKGIGKGIASGLAAAGADIIIIARTVTEGDIVELRSYGVDVYGINFDLRNFDKYDDLVSGIINKYGKIDILINNAGLTIRHPSVEFPKEDWDKVIDINLNAPFYLCQKIGKHMVANGQGKIINIASLLSYIGGYTVPAYAASKGGVSQFSKSLSNEWAKYGVNVNCIAPGYIETNLTEAILEDEKRNNEILSRIPAGRWGKPEDLSGIAVFLSSQASDYINGCTIPVDGGFLGW</sequence>
<dbReference type="PROSITE" id="PS00061">
    <property type="entry name" value="ADH_SHORT"/>
    <property type="match status" value="1"/>
</dbReference>
<evidence type="ECO:0000256" key="2">
    <source>
        <dbReference type="ARBA" id="ARBA00023002"/>
    </source>
</evidence>
<dbReference type="EMBL" id="JBHUOQ010000004">
    <property type="protein sequence ID" value="MFD2831175.1"/>
    <property type="molecule type" value="Genomic_DNA"/>
</dbReference>
<comment type="caution">
    <text evidence="3">The sequence shown here is derived from an EMBL/GenBank/DDBJ whole genome shotgun (WGS) entry which is preliminary data.</text>
</comment>
<dbReference type="Pfam" id="PF13561">
    <property type="entry name" value="adh_short_C2"/>
    <property type="match status" value="1"/>
</dbReference>
<dbReference type="PRINTS" id="PR00081">
    <property type="entry name" value="GDHRDH"/>
</dbReference>
<dbReference type="PANTHER" id="PTHR42760:SF5">
    <property type="entry name" value="2-DEHYDRO-3-DEOXY-D-GLUCONATE 5-DEHYDROGENASE"/>
    <property type="match status" value="1"/>
</dbReference>
<name>A0ABW5WYX6_9STAP</name>
<comment type="similarity">
    <text evidence="1">Belongs to the short-chain dehydrogenases/reductases (SDR) family.</text>
</comment>
<dbReference type="GO" id="GO:0047936">
    <property type="term" value="F:glucose 1-dehydrogenase [NAD(P)+] activity"/>
    <property type="evidence" value="ECO:0007669"/>
    <property type="project" value="UniProtKB-EC"/>
</dbReference>
<dbReference type="InterPro" id="IPR036291">
    <property type="entry name" value="NAD(P)-bd_dom_sf"/>
</dbReference>
<keyword evidence="4" id="KW-1185">Reference proteome</keyword>
<dbReference type="PANTHER" id="PTHR42760">
    <property type="entry name" value="SHORT-CHAIN DEHYDROGENASES/REDUCTASES FAMILY MEMBER"/>
    <property type="match status" value="1"/>
</dbReference>
<gene>
    <name evidence="3" type="ORF">ACFSX4_11935</name>
</gene>
<protein>
    <submittedName>
        <fullName evidence="3">Glucose 1-dehydrogenase</fullName>
        <ecNumber evidence="3">1.1.1.47</ecNumber>
    </submittedName>
</protein>
<dbReference type="SUPFAM" id="SSF51735">
    <property type="entry name" value="NAD(P)-binding Rossmann-fold domains"/>
    <property type="match status" value="1"/>
</dbReference>
<dbReference type="InterPro" id="IPR002347">
    <property type="entry name" value="SDR_fam"/>
</dbReference>
<dbReference type="InterPro" id="IPR020904">
    <property type="entry name" value="Sc_DH/Rdtase_CS"/>
</dbReference>
<keyword evidence="2 3" id="KW-0560">Oxidoreductase</keyword>